<dbReference type="Proteomes" id="UP001499990">
    <property type="component" value="Unassembled WGS sequence"/>
</dbReference>
<evidence type="ECO:0000313" key="2">
    <source>
        <dbReference type="EMBL" id="GAA3371250.1"/>
    </source>
</evidence>
<sequence length="280" mass="29877">MVNPSHETELRLVFYRCRLGRSELDRIFNQAPDGIPAASVSVSTQRESTRYSAGALADLIDSIRNANAPGNLDIWDNVTLEAADPAGDRKVTVAIDTERVEVQVSGRDATWAHGQAARLELLLEGAGGQKQGKMVLRSRKYWAQLIAAMASFTGAMLLGSYIGSPETFLADQTREKTLASLGSIAGMLAWLLVATLTVAIIRRANRALLLPTAEVPQGSWWHRASHADRIALGSLIVATLALVVAAVTLGKELTGDTGEPPAKKTTAAVVDDAAVVAWLV</sequence>
<dbReference type="RefSeq" id="WP_345036033.1">
    <property type="nucleotide sequence ID" value="NZ_BAAAYL010000001.1"/>
</dbReference>
<gene>
    <name evidence="2" type="ORF">GCM10020367_21150</name>
</gene>
<reference evidence="2 3" key="1">
    <citation type="journal article" date="2019" name="Int. J. Syst. Evol. Microbiol.">
        <title>The Global Catalogue of Microorganisms (GCM) 10K type strain sequencing project: providing services to taxonomists for standard genome sequencing and annotation.</title>
        <authorList>
            <consortium name="The Broad Institute Genomics Platform"/>
            <consortium name="The Broad Institute Genome Sequencing Center for Infectious Disease"/>
            <person name="Wu L."/>
            <person name="Ma J."/>
        </authorList>
    </citation>
    <scope>NUCLEOTIDE SEQUENCE [LARGE SCALE GENOMIC DNA]</scope>
    <source>
        <strain evidence="2 3">JCM 9651</strain>
    </source>
</reference>
<keyword evidence="1" id="KW-0472">Membrane</keyword>
<evidence type="ECO:0000313" key="3">
    <source>
        <dbReference type="Proteomes" id="UP001499990"/>
    </source>
</evidence>
<proteinExistence type="predicted"/>
<name>A0ABN1KBR5_9ACTN</name>
<feature type="transmembrane region" description="Helical" evidence="1">
    <location>
        <begin position="182"/>
        <end position="201"/>
    </location>
</feature>
<organism evidence="2 3">
    <name type="scientific">Streptomyces sannanensis</name>
    <dbReference type="NCBI Taxonomy" id="285536"/>
    <lineage>
        <taxon>Bacteria</taxon>
        <taxon>Bacillati</taxon>
        <taxon>Actinomycetota</taxon>
        <taxon>Actinomycetes</taxon>
        <taxon>Kitasatosporales</taxon>
        <taxon>Streptomycetaceae</taxon>
        <taxon>Streptomyces</taxon>
    </lineage>
</organism>
<keyword evidence="3" id="KW-1185">Reference proteome</keyword>
<comment type="caution">
    <text evidence="2">The sequence shown here is derived from an EMBL/GenBank/DDBJ whole genome shotgun (WGS) entry which is preliminary data.</text>
</comment>
<dbReference type="EMBL" id="BAAAYL010000001">
    <property type="protein sequence ID" value="GAA3371250.1"/>
    <property type="molecule type" value="Genomic_DNA"/>
</dbReference>
<protein>
    <submittedName>
        <fullName evidence="2">Uncharacterized protein</fullName>
    </submittedName>
</protein>
<keyword evidence="1" id="KW-1133">Transmembrane helix</keyword>
<feature type="transmembrane region" description="Helical" evidence="1">
    <location>
        <begin position="230"/>
        <end position="250"/>
    </location>
</feature>
<feature type="transmembrane region" description="Helical" evidence="1">
    <location>
        <begin position="141"/>
        <end position="162"/>
    </location>
</feature>
<accession>A0ABN1KBR5</accession>
<evidence type="ECO:0000256" key="1">
    <source>
        <dbReference type="SAM" id="Phobius"/>
    </source>
</evidence>
<keyword evidence="1" id="KW-0812">Transmembrane</keyword>